<reference evidence="4" key="1">
    <citation type="submission" date="2016-06" db="UniProtKB">
        <authorList>
            <consortium name="WormBaseParasite"/>
        </authorList>
    </citation>
    <scope>IDENTIFICATION</scope>
</reference>
<sequence length="156" mass="17604">MPLLQTLVFIHRPDALIVTETLVTPCVSDTELSVLGYAYIRNDRQEGRGGGSCIYVKQPITFLPLDYRQFTAVEESCWLRVVLKDNYSLLVGSVYRPPNASEDYDLCLSQAFHAAADLNLKYCLIAGDFNLPEVHWFPLQSWTRQCPGQRSKGGCK</sequence>
<feature type="domain" description="Endonuclease/exonuclease/phosphatase" evidence="1">
    <location>
        <begin position="11"/>
        <end position="136"/>
    </location>
</feature>
<dbReference type="InterPro" id="IPR036691">
    <property type="entry name" value="Endo/exonu/phosph_ase_sf"/>
</dbReference>
<dbReference type="SUPFAM" id="SSF56219">
    <property type="entry name" value="DNase I-like"/>
    <property type="match status" value="1"/>
</dbReference>
<dbReference type="Gene3D" id="3.60.10.10">
    <property type="entry name" value="Endonuclease/exonuclease/phosphatase"/>
    <property type="match status" value="1"/>
</dbReference>
<dbReference type="OrthoDB" id="6277220at2759"/>
<accession>A0A183TNC3</accession>
<dbReference type="Proteomes" id="UP000275846">
    <property type="component" value="Unassembled WGS sequence"/>
</dbReference>
<dbReference type="GO" id="GO:0003824">
    <property type="term" value="F:catalytic activity"/>
    <property type="evidence" value="ECO:0007669"/>
    <property type="project" value="InterPro"/>
</dbReference>
<evidence type="ECO:0000313" key="4">
    <source>
        <dbReference type="WBParaSite" id="SSLN_0001864901-mRNA-1"/>
    </source>
</evidence>
<dbReference type="WBParaSite" id="SSLN_0001864901-mRNA-1">
    <property type="protein sequence ID" value="SSLN_0001864901-mRNA-1"/>
    <property type="gene ID" value="SSLN_0001864901"/>
</dbReference>
<organism evidence="4">
    <name type="scientific">Schistocephalus solidus</name>
    <name type="common">Tapeworm</name>
    <dbReference type="NCBI Taxonomy" id="70667"/>
    <lineage>
        <taxon>Eukaryota</taxon>
        <taxon>Metazoa</taxon>
        <taxon>Spiralia</taxon>
        <taxon>Lophotrochozoa</taxon>
        <taxon>Platyhelminthes</taxon>
        <taxon>Cestoda</taxon>
        <taxon>Eucestoda</taxon>
        <taxon>Diphyllobothriidea</taxon>
        <taxon>Diphyllobothriidae</taxon>
        <taxon>Schistocephalus</taxon>
    </lineage>
</organism>
<evidence type="ECO:0000259" key="1">
    <source>
        <dbReference type="Pfam" id="PF03372"/>
    </source>
</evidence>
<reference evidence="2 3" key="2">
    <citation type="submission" date="2018-11" db="EMBL/GenBank/DDBJ databases">
        <authorList>
            <consortium name="Pathogen Informatics"/>
        </authorList>
    </citation>
    <scope>NUCLEOTIDE SEQUENCE [LARGE SCALE GENOMIC DNA]</scope>
    <source>
        <strain evidence="2 3">NST_G2</strain>
    </source>
</reference>
<dbReference type="AlphaFoldDB" id="A0A183TNC3"/>
<dbReference type="EMBL" id="UYSU01043446">
    <property type="protein sequence ID" value="VDM04357.1"/>
    <property type="molecule type" value="Genomic_DNA"/>
</dbReference>
<dbReference type="PANTHER" id="PTHR33395">
    <property type="entry name" value="TRANSCRIPTASE, PUTATIVE-RELATED-RELATED"/>
    <property type="match status" value="1"/>
</dbReference>
<evidence type="ECO:0000313" key="2">
    <source>
        <dbReference type="EMBL" id="VDM04357.1"/>
    </source>
</evidence>
<name>A0A183TNC3_SCHSO</name>
<dbReference type="Pfam" id="PF03372">
    <property type="entry name" value="Exo_endo_phos"/>
    <property type="match status" value="1"/>
</dbReference>
<dbReference type="PANTHER" id="PTHR33395:SF22">
    <property type="entry name" value="REVERSE TRANSCRIPTASE DOMAIN-CONTAINING PROTEIN"/>
    <property type="match status" value="1"/>
</dbReference>
<dbReference type="InterPro" id="IPR005135">
    <property type="entry name" value="Endo/exonuclease/phosphatase"/>
</dbReference>
<keyword evidence="3" id="KW-1185">Reference proteome</keyword>
<protein>
    <submittedName>
        <fullName evidence="4">Endo/exonuclease/phosphatase domain-containing protein</fullName>
    </submittedName>
</protein>
<proteinExistence type="predicted"/>
<gene>
    <name evidence="2" type="ORF">SSLN_LOCUS17971</name>
</gene>
<evidence type="ECO:0000313" key="3">
    <source>
        <dbReference type="Proteomes" id="UP000275846"/>
    </source>
</evidence>